<name>A0A2J6N927_9CREN</name>
<comment type="catalytic activity">
    <reaction evidence="3">
        <text>a 2'-deoxycytidine in DNA + S-adenosyl-L-methionine = an N(4)-methyl-2'-deoxycytidine in DNA + S-adenosyl-L-homocysteine + H(+)</text>
        <dbReference type="Rhea" id="RHEA:16857"/>
        <dbReference type="Rhea" id="RHEA-COMP:11369"/>
        <dbReference type="Rhea" id="RHEA-COMP:13674"/>
        <dbReference type="ChEBI" id="CHEBI:15378"/>
        <dbReference type="ChEBI" id="CHEBI:57856"/>
        <dbReference type="ChEBI" id="CHEBI:59789"/>
        <dbReference type="ChEBI" id="CHEBI:85452"/>
        <dbReference type="ChEBI" id="CHEBI:137933"/>
        <dbReference type="EC" id="2.1.1.113"/>
    </reaction>
</comment>
<sequence>MSNITELNQENAKQIGLHLRRPLKEITLEDFESIAKRKKYVTIGCKKIELEIEGFKELQPKEFVVEKTSVWSFPERGKWATHKYNAKFRGNWSPQVARNLLLLYSKSGDTVLDPFLGSGTSMIECILLKRRCYGVDINIDSVMLSWSRIKPIYSSDSFVKLFEGDAEYLDAFEDEKFDFILGHPPYASIIKYSKGSDGDLSKMSIQEYLEKMRRIARELYRILKKDKYLAIMVGDIRRKKHVIPLGYMVMKIFLEEGFIIKEHIIKVQHNMIGTAFWKNKKNDFLLLKHEHIFVFRKPLDSSDYEKFQYYMLYI</sequence>
<dbReference type="InterPro" id="IPR002941">
    <property type="entry name" value="DNA_methylase_N4/N6"/>
</dbReference>
<dbReference type="EMBL" id="PNIM01000003">
    <property type="protein sequence ID" value="PMB75962.1"/>
    <property type="molecule type" value="Genomic_DNA"/>
</dbReference>
<reference evidence="5 6" key="1">
    <citation type="submission" date="2018-01" db="EMBL/GenBank/DDBJ databases">
        <title>Metagenomic assembled genomes from two thermal pools in the Uzon Caldera, Kamchatka, Russia.</title>
        <authorList>
            <person name="Wilkins L."/>
            <person name="Ettinger C."/>
        </authorList>
    </citation>
    <scope>NUCLEOTIDE SEQUENCE [LARGE SCALE GENOMIC DNA]</scope>
    <source>
        <strain evidence="5">ZAV-06</strain>
    </source>
</reference>
<dbReference type="AlphaFoldDB" id="A0A2J6N927"/>
<comment type="caution">
    <text evidence="5">The sequence shown here is derived from an EMBL/GenBank/DDBJ whole genome shotgun (WGS) entry which is preliminary data.</text>
</comment>
<evidence type="ECO:0000313" key="5">
    <source>
        <dbReference type="EMBL" id="PMB75962.1"/>
    </source>
</evidence>
<dbReference type="SUPFAM" id="SSF53335">
    <property type="entry name" value="S-adenosyl-L-methionine-dependent methyltransferases"/>
    <property type="match status" value="2"/>
</dbReference>
<dbReference type="GO" id="GO:0003677">
    <property type="term" value="F:DNA binding"/>
    <property type="evidence" value="ECO:0007669"/>
    <property type="project" value="InterPro"/>
</dbReference>
<gene>
    <name evidence="5" type="ORF">C0188_00790</name>
</gene>
<evidence type="ECO:0000256" key="3">
    <source>
        <dbReference type="RuleBase" id="RU362026"/>
    </source>
</evidence>
<dbReference type="GO" id="GO:0030488">
    <property type="term" value="P:tRNA methylation"/>
    <property type="evidence" value="ECO:0007669"/>
    <property type="project" value="TreeGrafter"/>
</dbReference>
<keyword evidence="1 3" id="KW-0489">Methyltransferase</keyword>
<dbReference type="PANTHER" id="PTHR14911:SF13">
    <property type="entry name" value="TRNA (GUANINE(6)-N2)-METHYLTRANSFERASE THUMP3"/>
    <property type="match status" value="1"/>
</dbReference>
<keyword evidence="3" id="KW-0680">Restriction system</keyword>
<protein>
    <recommendedName>
        <fullName evidence="3">Type II methyltransferase</fullName>
        <ecNumber evidence="3">2.1.1.113</ecNumber>
    </recommendedName>
    <alternativeName>
        <fullName evidence="3">N-4 cytosine-specific methyltransferase</fullName>
    </alternativeName>
</protein>
<dbReference type="CDD" id="cd02440">
    <property type="entry name" value="AdoMet_MTases"/>
    <property type="match status" value="1"/>
</dbReference>
<evidence type="ECO:0000313" key="6">
    <source>
        <dbReference type="Proteomes" id="UP000237153"/>
    </source>
</evidence>
<dbReference type="GO" id="GO:0008170">
    <property type="term" value="F:N-methyltransferase activity"/>
    <property type="evidence" value="ECO:0007669"/>
    <property type="project" value="InterPro"/>
</dbReference>
<organism evidence="5 6">
    <name type="scientific">Fervidicoccus fontis</name>
    <dbReference type="NCBI Taxonomy" id="683846"/>
    <lineage>
        <taxon>Archaea</taxon>
        <taxon>Thermoproteota</taxon>
        <taxon>Thermoprotei</taxon>
        <taxon>Fervidicoccales</taxon>
        <taxon>Fervidicoccaceae</taxon>
        <taxon>Fervidicoccus</taxon>
    </lineage>
</organism>
<accession>A0A2J6N927</accession>
<dbReference type="EC" id="2.1.1.113" evidence="3"/>
<keyword evidence="2 5" id="KW-0808">Transferase</keyword>
<proteinExistence type="inferred from homology"/>
<dbReference type="InterPro" id="IPR001091">
    <property type="entry name" value="RM_Methyltransferase"/>
</dbReference>
<dbReference type="Pfam" id="PF01555">
    <property type="entry name" value="N6_N4_Mtase"/>
    <property type="match status" value="2"/>
</dbReference>
<dbReference type="Proteomes" id="UP000237153">
    <property type="component" value="Unassembled WGS sequence"/>
</dbReference>
<feature type="domain" description="DNA methylase N-4/N-6" evidence="4">
    <location>
        <begin position="34"/>
        <end position="140"/>
    </location>
</feature>
<dbReference type="PANTHER" id="PTHR14911">
    <property type="entry name" value="THUMP DOMAIN-CONTAINING"/>
    <property type="match status" value="1"/>
</dbReference>
<dbReference type="PRINTS" id="PR00508">
    <property type="entry name" value="S21N4MTFRASE"/>
</dbReference>
<dbReference type="InterPro" id="IPR029063">
    <property type="entry name" value="SAM-dependent_MTases_sf"/>
</dbReference>
<dbReference type="GO" id="GO:0016423">
    <property type="term" value="F:tRNA (guanine) methyltransferase activity"/>
    <property type="evidence" value="ECO:0007669"/>
    <property type="project" value="TreeGrafter"/>
</dbReference>
<evidence type="ECO:0000256" key="2">
    <source>
        <dbReference type="ARBA" id="ARBA00022679"/>
    </source>
</evidence>
<dbReference type="Gene3D" id="3.40.50.150">
    <property type="entry name" value="Vaccinia Virus protein VP39"/>
    <property type="match status" value="2"/>
</dbReference>
<dbReference type="GO" id="GO:0015667">
    <property type="term" value="F:site-specific DNA-methyltransferase (cytosine-N4-specific) activity"/>
    <property type="evidence" value="ECO:0007669"/>
    <property type="project" value="UniProtKB-EC"/>
</dbReference>
<evidence type="ECO:0000256" key="1">
    <source>
        <dbReference type="ARBA" id="ARBA00022603"/>
    </source>
</evidence>
<dbReference type="GO" id="GO:0009307">
    <property type="term" value="P:DNA restriction-modification system"/>
    <property type="evidence" value="ECO:0007669"/>
    <property type="project" value="UniProtKB-KW"/>
</dbReference>
<feature type="domain" description="DNA methylase N-4/N-6" evidence="4">
    <location>
        <begin position="178"/>
        <end position="301"/>
    </location>
</feature>
<evidence type="ECO:0000259" key="4">
    <source>
        <dbReference type="Pfam" id="PF01555"/>
    </source>
</evidence>
<keyword evidence="3" id="KW-0949">S-adenosyl-L-methionine</keyword>
<comment type="similarity">
    <text evidence="3">Belongs to the N(4)/N(6)-methyltransferase family.</text>
</comment>